<comment type="caution">
    <text evidence="2">The sequence shown here is derived from an EMBL/GenBank/DDBJ whole genome shotgun (WGS) entry which is preliminary data.</text>
</comment>
<proteinExistence type="predicted"/>
<organism evidence="2">
    <name type="scientific">marine sediment metagenome</name>
    <dbReference type="NCBI Taxonomy" id="412755"/>
    <lineage>
        <taxon>unclassified sequences</taxon>
        <taxon>metagenomes</taxon>
        <taxon>ecological metagenomes</taxon>
    </lineage>
</organism>
<accession>X1JH08</accession>
<feature type="compositionally biased region" description="Polar residues" evidence="1">
    <location>
        <begin position="48"/>
        <end position="60"/>
    </location>
</feature>
<protein>
    <submittedName>
        <fullName evidence="2">Uncharacterized protein</fullName>
    </submittedName>
</protein>
<dbReference type="EMBL" id="BARU01045507">
    <property type="protein sequence ID" value="GAH93966.1"/>
    <property type="molecule type" value="Genomic_DNA"/>
</dbReference>
<reference evidence="2" key="1">
    <citation type="journal article" date="2014" name="Front. Microbiol.">
        <title>High frequency of phylogenetically diverse reductive dehalogenase-homologous genes in deep subseafloor sedimentary metagenomes.</title>
        <authorList>
            <person name="Kawai M."/>
            <person name="Futagami T."/>
            <person name="Toyoda A."/>
            <person name="Takaki Y."/>
            <person name="Nishi S."/>
            <person name="Hori S."/>
            <person name="Arai W."/>
            <person name="Tsubouchi T."/>
            <person name="Morono Y."/>
            <person name="Uchiyama I."/>
            <person name="Ito T."/>
            <person name="Fujiyama A."/>
            <person name="Inagaki F."/>
            <person name="Takami H."/>
        </authorList>
    </citation>
    <scope>NUCLEOTIDE SEQUENCE</scope>
    <source>
        <strain evidence="2">Expedition CK06-06</strain>
    </source>
</reference>
<sequence length="60" mass="5941">MYVRGCSEGVTGGGGELVGCGEVRCGEGCKGGEEGGKGEEKNGEVEQVTAQASGETVAFN</sequence>
<dbReference type="AlphaFoldDB" id="X1JH08"/>
<feature type="compositionally biased region" description="Basic and acidic residues" evidence="1">
    <location>
        <begin position="31"/>
        <end position="44"/>
    </location>
</feature>
<gene>
    <name evidence="2" type="ORF">S03H2_69020</name>
</gene>
<evidence type="ECO:0000313" key="2">
    <source>
        <dbReference type="EMBL" id="GAH93966.1"/>
    </source>
</evidence>
<feature type="region of interest" description="Disordered" evidence="1">
    <location>
        <begin position="31"/>
        <end position="60"/>
    </location>
</feature>
<name>X1JH08_9ZZZZ</name>
<evidence type="ECO:0000256" key="1">
    <source>
        <dbReference type="SAM" id="MobiDB-lite"/>
    </source>
</evidence>